<evidence type="ECO:0000313" key="2">
    <source>
        <dbReference type="EMBL" id="KXJ93459.1"/>
    </source>
</evidence>
<feature type="region of interest" description="Disordered" evidence="1">
    <location>
        <begin position="385"/>
        <end position="556"/>
    </location>
</feature>
<dbReference type="EMBL" id="KQ964248">
    <property type="protein sequence ID" value="KXJ93459.1"/>
    <property type="molecule type" value="Genomic_DNA"/>
</dbReference>
<protein>
    <submittedName>
        <fullName evidence="2">Uncharacterized protein</fullName>
    </submittedName>
</protein>
<evidence type="ECO:0000256" key="1">
    <source>
        <dbReference type="SAM" id="MobiDB-lite"/>
    </source>
</evidence>
<proteinExistence type="predicted"/>
<accession>A0A136J8H4</accession>
<feature type="region of interest" description="Disordered" evidence="1">
    <location>
        <begin position="711"/>
        <end position="731"/>
    </location>
</feature>
<feature type="compositionally biased region" description="Polar residues" evidence="1">
    <location>
        <begin position="423"/>
        <end position="435"/>
    </location>
</feature>
<organism evidence="2 3">
    <name type="scientific">Microdochium bolleyi</name>
    <dbReference type="NCBI Taxonomy" id="196109"/>
    <lineage>
        <taxon>Eukaryota</taxon>
        <taxon>Fungi</taxon>
        <taxon>Dikarya</taxon>
        <taxon>Ascomycota</taxon>
        <taxon>Pezizomycotina</taxon>
        <taxon>Sordariomycetes</taxon>
        <taxon>Xylariomycetidae</taxon>
        <taxon>Xylariales</taxon>
        <taxon>Microdochiaceae</taxon>
        <taxon>Microdochium</taxon>
    </lineage>
</organism>
<gene>
    <name evidence="2" type="ORF">Micbo1qcDRAFT_161471</name>
</gene>
<evidence type="ECO:0000313" key="3">
    <source>
        <dbReference type="Proteomes" id="UP000070501"/>
    </source>
</evidence>
<feature type="compositionally biased region" description="Basic and acidic residues" evidence="1">
    <location>
        <begin position="476"/>
        <end position="495"/>
    </location>
</feature>
<feature type="compositionally biased region" description="Acidic residues" evidence="1">
    <location>
        <begin position="400"/>
        <end position="412"/>
    </location>
</feature>
<keyword evidence="3" id="KW-1185">Reference proteome</keyword>
<feature type="region of interest" description="Disordered" evidence="1">
    <location>
        <begin position="324"/>
        <end position="346"/>
    </location>
</feature>
<sequence>MPLLQQGQQQQSFYQPQQMVANQTQVPLQMRAVGTTQPGVQYVYQQPQMQPQAQLQPRVVAYPAQQQVLYQQPQQVQVKQPKPRVPSSGATQKAAAHAMAQGFRRAFGGTEKVSRKPIGAVPVVPVQPQPGVASVPVYANGQFQQVAAPVGLQPMPMQQHVASAPPPMQFVQHAQIQPAPVHQGGQNGAYPNTQMSAAAITRRPVVGSGTPQPTGGQLGNPPIANANPASQNSVYTAPMQTPVSIPTSTAPLSQSPANNGIRAAASVPPPAASASPPSFLHNSPGIFPGFLDSHKPNPQFSGGGIPYSPAQPAQATVVSPPSTQAVGNAVASPPATSNIAGETTGKSTSARELAPYAPKAAAGVAAVAVLAAGAGVAAVKIDQARNRGHRPGPQNGAGDEKEEEETVPDDENTYAAAAGPNDQAVSSTEQETQNGDEPKLAEDPAQDPVEPKVAENETQASAEPQNTEVDDVNNTEEPKVSESDHLNTNEPKATEDETLGVTEPKPSDEQQTVGDGGTDFQPNENAEPVHEQESVAACPEPSGAASFEPASNNEGESDYAAFVPIDQSTLGGGFDPAGAQPGYFDPSAAGGATYDPLSEASSNLAVQQMAQSEATIYDGVGYSDPYASSTMGHANFGAAGPPPESAYTGANAYNSEAQLAQDGQLNSQALIDGEQTSYPAYTDPNMYSGGGGDQLAQEGQLNSQALIDGERMSNPAYSDPNGYGGGGDQMAQEGQLNSQALIDGEQSYYPAYDPMQQQQVLQEQPVVYVDQTGQQFTYTDPNATAGTWETAAADGGGGFASAGAETDFAAVVGEDGGAATESIATAVAEGGGGVDWGGVLDSISSWGL</sequence>
<feature type="compositionally biased region" description="Polar residues" evidence="1">
    <location>
        <begin position="334"/>
        <end position="346"/>
    </location>
</feature>
<dbReference type="AlphaFoldDB" id="A0A136J8H4"/>
<name>A0A136J8H4_9PEZI</name>
<feature type="compositionally biased region" description="Polar residues" evidence="1">
    <location>
        <begin position="227"/>
        <end position="258"/>
    </location>
</feature>
<feature type="compositionally biased region" description="Polar residues" evidence="1">
    <location>
        <begin position="456"/>
        <end position="467"/>
    </location>
</feature>
<feature type="region of interest" description="Disordered" evidence="1">
    <location>
        <begin position="676"/>
        <end position="696"/>
    </location>
</feature>
<dbReference type="OrthoDB" id="10659669at2759"/>
<dbReference type="InParanoid" id="A0A136J8H4"/>
<dbReference type="Proteomes" id="UP000070501">
    <property type="component" value="Unassembled WGS sequence"/>
</dbReference>
<feature type="region of interest" description="Disordered" evidence="1">
    <location>
        <begin position="205"/>
        <end position="278"/>
    </location>
</feature>
<reference evidence="3" key="1">
    <citation type="submission" date="2016-02" db="EMBL/GenBank/DDBJ databases">
        <title>Draft genome sequence of Microdochium bolleyi, a fungal endophyte of beachgrass.</title>
        <authorList>
            <consortium name="DOE Joint Genome Institute"/>
            <person name="David A.S."/>
            <person name="May G."/>
            <person name="Haridas S."/>
            <person name="Lim J."/>
            <person name="Wang M."/>
            <person name="Labutti K."/>
            <person name="Lipzen A."/>
            <person name="Barry K."/>
            <person name="Grigoriev I.V."/>
        </authorList>
    </citation>
    <scope>NUCLEOTIDE SEQUENCE [LARGE SCALE GENOMIC DNA]</scope>
    <source>
        <strain evidence="3">J235TASD1</strain>
    </source>
</reference>